<dbReference type="STRING" id="49186.SAMN05421647_103147"/>
<protein>
    <submittedName>
        <fullName evidence="1">Plasmid maintenance system antidote protein VapI, contains XRE-type HTH domain</fullName>
    </submittedName>
</protein>
<dbReference type="SUPFAM" id="SSF47413">
    <property type="entry name" value="lambda repressor-like DNA-binding domains"/>
    <property type="match status" value="1"/>
</dbReference>
<dbReference type="Gene3D" id="1.10.260.40">
    <property type="entry name" value="lambda repressor-like DNA-binding domains"/>
    <property type="match status" value="1"/>
</dbReference>
<name>A0A1N6R6Z0_9GAMM</name>
<dbReference type="GO" id="GO:0003677">
    <property type="term" value="F:DNA binding"/>
    <property type="evidence" value="ECO:0007669"/>
    <property type="project" value="InterPro"/>
</dbReference>
<reference evidence="1 2" key="1">
    <citation type="submission" date="2017-01" db="EMBL/GenBank/DDBJ databases">
        <authorList>
            <person name="Mah S.A."/>
            <person name="Swanson W.J."/>
            <person name="Moy G.W."/>
            <person name="Vacquier V.D."/>
        </authorList>
    </citation>
    <scope>NUCLEOTIDE SEQUENCE [LARGE SCALE GENOMIC DNA]</scope>
    <source>
        <strain evidence="1 2">DSM 7027</strain>
    </source>
</reference>
<proteinExistence type="predicted"/>
<evidence type="ECO:0000313" key="1">
    <source>
        <dbReference type="EMBL" id="SIQ24597.1"/>
    </source>
</evidence>
<keyword evidence="2" id="KW-1185">Reference proteome</keyword>
<sequence length="95" mass="10840">MNYSERLIDAMKEAQELPSDYKAAQLLGITRQMVSNIRAGRRNLSPEQTLKAAKLAGIDPGIALLRRYQETIDDLETRHEISKIEEEIQELRTVS</sequence>
<dbReference type="AlphaFoldDB" id="A0A1N6R6Z0"/>
<organism evidence="1 2">
    <name type="scientific">Marinobacterium stanieri</name>
    <dbReference type="NCBI Taxonomy" id="49186"/>
    <lineage>
        <taxon>Bacteria</taxon>
        <taxon>Pseudomonadati</taxon>
        <taxon>Pseudomonadota</taxon>
        <taxon>Gammaproteobacteria</taxon>
        <taxon>Oceanospirillales</taxon>
        <taxon>Oceanospirillaceae</taxon>
        <taxon>Marinobacterium</taxon>
    </lineage>
</organism>
<gene>
    <name evidence="1" type="ORF">SAMN05421647_103147</name>
</gene>
<accession>A0A1N6R6Z0</accession>
<dbReference type="InterPro" id="IPR010982">
    <property type="entry name" value="Lambda_DNA-bd_dom_sf"/>
</dbReference>
<dbReference type="EMBL" id="FTMN01000003">
    <property type="protein sequence ID" value="SIQ24597.1"/>
    <property type="molecule type" value="Genomic_DNA"/>
</dbReference>
<dbReference type="Proteomes" id="UP000186895">
    <property type="component" value="Unassembled WGS sequence"/>
</dbReference>
<evidence type="ECO:0000313" key="2">
    <source>
        <dbReference type="Proteomes" id="UP000186895"/>
    </source>
</evidence>
<dbReference type="RefSeq" id="WP_076462337.1">
    <property type="nucleotide sequence ID" value="NZ_FTMN01000003.1"/>
</dbReference>